<sequence>MRQFLTKWWYRLSCIGINEQLKIEQKQQISLVNRTAFVSFFLNLLLCIALKDVFFALGYTHYGLLFSCFYLAVLLFNYVQWYLIAALYLFFLYAISIFIVSSIFGYDSNAHLLFIILFFAIVMGFGASNKKNLSIALSIPILLLTILFLTDFAPLFNPKLSSNYIEQVKMVVSFAIIIGAIFLSYMYVNITERNKERLKAEISEKEKNATLLEQSEAKLKTLIEHTKDHIWAVDTQHRLIAMNNAFLKTCKNVFGLTFKEGDNILAGFPQEMVQYWQPIYERAFKGETFKIEWHYFNTYLKKRIEVETQVSPILDSNQQVQGATFFSRDITQRRQAERLIKQKDEMLRAINQNIKEGIFRSTVRDGGLYVNEAYVRMFGFDSVEEALQTHPNEIYVYAEDRIRLINKMLQEKQVTNEEVLYKRKDGTSFWALVSAIVTQGENGEIYFDGTIKDITELKNIQVQLKKAKEVAEQLAASKTQFLSAMSHEIRTPLNAIIGISHLLLEEKPKPEQIENLTTLRFSAQNLLVLINDILDFNKIEAGKVVLESIDFNLKELVKNLKNGFQIAADNNKNLLLLEIDEQIPSFLKGDPTRLSQILTNLIGNALKFTQRGKVTVNLRVIEKTEGEAKIIFTVTDTGIGIPKEKQESIFEGFTQATTETTRKYGGTGLGLAITKNVNYFTFS</sequence>
<dbReference type="CDD" id="cd00130">
    <property type="entry name" value="PAS"/>
    <property type="match status" value="2"/>
</dbReference>
<dbReference type="EMBL" id="FONY01000011">
    <property type="protein sequence ID" value="SFE95592.1"/>
    <property type="molecule type" value="Genomic_DNA"/>
</dbReference>
<evidence type="ECO:0000259" key="8">
    <source>
        <dbReference type="PROSITE" id="PS50109"/>
    </source>
</evidence>
<dbReference type="EC" id="2.7.13.3" evidence="2"/>
<feature type="domain" description="PAC" evidence="9">
    <location>
        <begin position="289"/>
        <end position="342"/>
    </location>
</feature>
<keyword evidence="11" id="KW-1185">Reference proteome</keyword>
<organism evidence="10 11">
    <name type="scientific">Thermoflexibacter ruber</name>
    <dbReference type="NCBI Taxonomy" id="1003"/>
    <lineage>
        <taxon>Bacteria</taxon>
        <taxon>Pseudomonadati</taxon>
        <taxon>Bacteroidota</taxon>
        <taxon>Cytophagia</taxon>
        <taxon>Cytophagales</taxon>
        <taxon>Thermoflexibacteraceae</taxon>
        <taxon>Thermoflexibacter</taxon>
    </lineage>
</organism>
<dbReference type="PANTHER" id="PTHR43047:SF72">
    <property type="entry name" value="OSMOSENSING HISTIDINE PROTEIN KINASE SLN1"/>
    <property type="match status" value="1"/>
</dbReference>
<dbReference type="NCBIfam" id="TIGR00229">
    <property type="entry name" value="sensory_box"/>
    <property type="match status" value="2"/>
</dbReference>
<gene>
    <name evidence="10" type="ORF">SAMN04488541_10112</name>
</gene>
<dbReference type="PROSITE" id="PS50113">
    <property type="entry name" value="PAC"/>
    <property type="match status" value="2"/>
</dbReference>
<dbReference type="InterPro" id="IPR003661">
    <property type="entry name" value="HisK_dim/P_dom"/>
</dbReference>
<dbReference type="CDD" id="cd00082">
    <property type="entry name" value="HisKA"/>
    <property type="match status" value="1"/>
</dbReference>
<dbReference type="SUPFAM" id="SSF55874">
    <property type="entry name" value="ATPase domain of HSP90 chaperone/DNA topoisomerase II/histidine kinase"/>
    <property type="match status" value="1"/>
</dbReference>
<evidence type="ECO:0000256" key="1">
    <source>
        <dbReference type="ARBA" id="ARBA00000085"/>
    </source>
</evidence>
<dbReference type="GO" id="GO:0005886">
    <property type="term" value="C:plasma membrane"/>
    <property type="evidence" value="ECO:0007669"/>
    <property type="project" value="TreeGrafter"/>
</dbReference>
<dbReference type="FunFam" id="3.30.565.10:FF:000010">
    <property type="entry name" value="Sensor histidine kinase RcsC"/>
    <property type="match status" value="1"/>
</dbReference>
<keyword evidence="6" id="KW-0175">Coiled coil</keyword>
<dbReference type="RefSeq" id="WP_091542686.1">
    <property type="nucleotide sequence ID" value="NZ_FONY01000011.1"/>
</dbReference>
<dbReference type="SMART" id="SM00091">
    <property type="entry name" value="PAS"/>
    <property type="match status" value="2"/>
</dbReference>
<dbReference type="OrthoDB" id="9811889at2"/>
<evidence type="ECO:0000256" key="4">
    <source>
        <dbReference type="ARBA" id="ARBA00022679"/>
    </source>
</evidence>
<reference evidence="10 11" key="1">
    <citation type="submission" date="2016-10" db="EMBL/GenBank/DDBJ databases">
        <authorList>
            <person name="de Groot N.N."/>
        </authorList>
    </citation>
    <scope>NUCLEOTIDE SEQUENCE [LARGE SCALE GENOMIC DNA]</scope>
    <source>
        <strain>GEY</strain>
        <strain evidence="11">DSM 9560</strain>
    </source>
</reference>
<keyword evidence="7" id="KW-0472">Membrane</keyword>
<dbReference type="PROSITE" id="PS50109">
    <property type="entry name" value="HIS_KIN"/>
    <property type="match status" value="1"/>
</dbReference>
<keyword evidence="3" id="KW-0597">Phosphoprotein</keyword>
<dbReference type="InterPro" id="IPR001610">
    <property type="entry name" value="PAC"/>
</dbReference>
<dbReference type="PANTHER" id="PTHR43047">
    <property type="entry name" value="TWO-COMPONENT HISTIDINE PROTEIN KINASE"/>
    <property type="match status" value="1"/>
</dbReference>
<keyword evidence="7" id="KW-1133">Transmembrane helix</keyword>
<evidence type="ECO:0000259" key="9">
    <source>
        <dbReference type="PROSITE" id="PS50113"/>
    </source>
</evidence>
<dbReference type="GO" id="GO:0009927">
    <property type="term" value="F:histidine phosphotransfer kinase activity"/>
    <property type="evidence" value="ECO:0007669"/>
    <property type="project" value="TreeGrafter"/>
</dbReference>
<dbReference type="InterPro" id="IPR004358">
    <property type="entry name" value="Sig_transdc_His_kin-like_C"/>
</dbReference>
<dbReference type="InterPro" id="IPR000014">
    <property type="entry name" value="PAS"/>
</dbReference>
<dbReference type="InterPro" id="IPR036097">
    <property type="entry name" value="HisK_dim/P_sf"/>
</dbReference>
<dbReference type="InterPro" id="IPR013656">
    <property type="entry name" value="PAS_4"/>
</dbReference>
<feature type="transmembrane region" description="Helical" evidence="7">
    <location>
        <begin position="135"/>
        <end position="156"/>
    </location>
</feature>
<dbReference type="InterPro" id="IPR036890">
    <property type="entry name" value="HATPase_C_sf"/>
</dbReference>
<feature type="transmembrane region" description="Helical" evidence="7">
    <location>
        <begin position="168"/>
        <end position="188"/>
    </location>
</feature>
<evidence type="ECO:0000256" key="5">
    <source>
        <dbReference type="ARBA" id="ARBA00022777"/>
    </source>
</evidence>
<feature type="domain" description="PAC" evidence="9">
    <location>
        <begin position="415"/>
        <end position="466"/>
    </location>
</feature>
<dbReference type="SUPFAM" id="SSF55785">
    <property type="entry name" value="PYP-like sensor domain (PAS domain)"/>
    <property type="match status" value="2"/>
</dbReference>
<dbReference type="Pfam" id="PF13426">
    <property type="entry name" value="PAS_9"/>
    <property type="match status" value="1"/>
</dbReference>
<dbReference type="GO" id="GO:0000155">
    <property type="term" value="F:phosphorelay sensor kinase activity"/>
    <property type="evidence" value="ECO:0007669"/>
    <property type="project" value="InterPro"/>
</dbReference>
<protein>
    <recommendedName>
        <fullName evidence="2">histidine kinase</fullName>
        <ecNumber evidence="2">2.7.13.3</ecNumber>
    </recommendedName>
</protein>
<dbReference type="InterPro" id="IPR000700">
    <property type="entry name" value="PAS-assoc_C"/>
</dbReference>
<dbReference type="InterPro" id="IPR035965">
    <property type="entry name" value="PAS-like_dom_sf"/>
</dbReference>
<comment type="catalytic activity">
    <reaction evidence="1">
        <text>ATP + protein L-histidine = ADP + protein N-phospho-L-histidine.</text>
        <dbReference type="EC" id="2.7.13.3"/>
    </reaction>
</comment>
<dbReference type="Gene3D" id="3.30.565.10">
    <property type="entry name" value="Histidine kinase-like ATPase, C-terminal domain"/>
    <property type="match status" value="1"/>
</dbReference>
<dbReference type="SMART" id="SM00388">
    <property type="entry name" value="HisKA"/>
    <property type="match status" value="1"/>
</dbReference>
<name>A0A1I2ERA4_9BACT</name>
<feature type="transmembrane region" description="Helical" evidence="7">
    <location>
        <begin position="83"/>
        <end position="104"/>
    </location>
</feature>
<dbReference type="SMART" id="SM00086">
    <property type="entry name" value="PAC"/>
    <property type="match status" value="2"/>
</dbReference>
<dbReference type="SUPFAM" id="SSF47384">
    <property type="entry name" value="Homodimeric domain of signal transducing histidine kinase"/>
    <property type="match status" value="1"/>
</dbReference>
<feature type="transmembrane region" description="Helical" evidence="7">
    <location>
        <begin position="110"/>
        <end position="128"/>
    </location>
</feature>
<dbReference type="SMART" id="SM00387">
    <property type="entry name" value="HATPase_c"/>
    <property type="match status" value="1"/>
</dbReference>
<dbReference type="CDD" id="cd16922">
    <property type="entry name" value="HATPase_EvgS-ArcB-TorS-like"/>
    <property type="match status" value="1"/>
</dbReference>
<proteinExistence type="predicted"/>
<dbReference type="Gene3D" id="1.10.287.130">
    <property type="match status" value="1"/>
</dbReference>
<accession>A0A1I2ERA4</accession>
<evidence type="ECO:0000256" key="7">
    <source>
        <dbReference type="SAM" id="Phobius"/>
    </source>
</evidence>
<evidence type="ECO:0000256" key="2">
    <source>
        <dbReference type="ARBA" id="ARBA00012438"/>
    </source>
</evidence>
<evidence type="ECO:0000256" key="3">
    <source>
        <dbReference type="ARBA" id="ARBA00022553"/>
    </source>
</evidence>
<feature type="coiled-coil region" evidence="6">
    <location>
        <begin position="188"/>
        <end position="215"/>
    </location>
</feature>
<feature type="domain" description="Histidine kinase" evidence="8">
    <location>
        <begin position="484"/>
        <end position="677"/>
    </location>
</feature>
<evidence type="ECO:0000256" key="6">
    <source>
        <dbReference type="SAM" id="Coils"/>
    </source>
</evidence>
<dbReference type="Proteomes" id="UP000199513">
    <property type="component" value="Unassembled WGS sequence"/>
</dbReference>
<dbReference type="Pfam" id="PF08448">
    <property type="entry name" value="PAS_4"/>
    <property type="match status" value="1"/>
</dbReference>
<evidence type="ECO:0000313" key="10">
    <source>
        <dbReference type="EMBL" id="SFE95592.1"/>
    </source>
</evidence>
<feature type="transmembrane region" description="Helical" evidence="7">
    <location>
        <begin position="57"/>
        <end position="76"/>
    </location>
</feature>
<keyword evidence="7" id="KW-0812">Transmembrane</keyword>
<dbReference type="Pfam" id="PF02518">
    <property type="entry name" value="HATPase_c"/>
    <property type="match status" value="1"/>
</dbReference>
<keyword evidence="5" id="KW-0418">Kinase</keyword>
<evidence type="ECO:0000313" key="11">
    <source>
        <dbReference type="Proteomes" id="UP000199513"/>
    </source>
</evidence>
<dbReference type="InterPro" id="IPR005467">
    <property type="entry name" value="His_kinase_dom"/>
</dbReference>
<dbReference type="InterPro" id="IPR003594">
    <property type="entry name" value="HATPase_dom"/>
</dbReference>
<dbReference type="AlphaFoldDB" id="A0A1I2ERA4"/>
<dbReference type="Gene3D" id="3.30.450.20">
    <property type="entry name" value="PAS domain"/>
    <property type="match status" value="2"/>
</dbReference>
<dbReference type="STRING" id="1003.SAMN04488541_10112"/>
<dbReference type="PRINTS" id="PR00344">
    <property type="entry name" value="BCTRLSENSOR"/>
</dbReference>
<dbReference type="Pfam" id="PF00512">
    <property type="entry name" value="HisKA"/>
    <property type="match status" value="1"/>
</dbReference>
<feature type="transmembrane region" description="Helical" evidence="7">
    <location>
        <begin position="31"/>
        <end position="51"/>
    </location>
</feature>
<keyword evidence="4" id="KW-0808">Transferase</keyword>